<dbReference type="InterPro" id="IPR013216">
    <property type="entry name" value="Methyltransf_11"/>
</dbReference>
<feature type="domain" description="Methyltransferase type 11" evidence="1">
    <location>
        <begin position="38"/>
        <end position="123"/>
    </location>
</feature>
<comment type="caution">
    <text evidence="2">The sequence shown here is derived from an EMBL/GenBank/DDBJ whole genome shotgun (WGS) entry which is preliminary data.</text>
</comment>
<keyword evidence="2" id="KW-0489">Methyltransferase</keyword>
<keyword evidence="2" id="KW-0808">Transferase</keyword>
<proteinExistence type="predicted"/>
<dbReference type="GO" id="GO:0008757">
    <property type="term" value="F:S-adenosylmethionine-dependent methyltransferase activity"/>
    <property type="evidence" value="ECO:0007669"/>
    <property type="project" value="InterPro"/>
</dbReference>
<dbReference type="RefSeq" id="WP_130791320.1">
    <property type="nucleotide sequence ID" value="NZ_SIJQ01000001.1"/>
</dbReference>
<protein>
    <submittedName>
        <fullName evidence="2">Methyltransferase domain-containing protein</fullName>
    </submittedName>
</protein>
<reference evidence="2 3" key="1">
    <citation type="submission" date="2019-12" db="EMBL/GenBank/DDBJ databases">
        <title>Rhizobium genotypes associated with high levels of biological nitrogen fixation by grain legumes in a temperate-maritime cropping system.</title>
        <authorList>
            <person name="Maluk M."/>
            <person name="Francesc Ferrando Molina F."/>
            <person name="Lopez Del Egido L."/>
            <person name="Lafos M."/>
            <person name="Langarica-Fuentes A."/>
            <person name="Gebre Yohannes G."/>
            <person name="Young M.W."/>
            <person name="Martin P."/>
            <person name="Gantlett R."/>
            <person name="Kenicer G."/>
            <person name="Hawes C."/>
            <person name="Begg G.S."/>
            <person name="Quilliam R.S."/>
            <person name="Squire G.R."/>
            <person name="Poole P.S."/>
            <person name="Young P.W."/>
            <person name="Iannetta P.M."/>
            <person name="James E.K."/>
        </authorList>
    </citation>
    <scope>NUCLEOTIDE SEQUENCE [LARGE SCALE GENOMIC DNA]</scope>
    <source>
        <strain evidence="2 3">JHI54</strain>
    </source>
</reference>
<evidence type="ECO:0000313" key="3">
    <source>
        <dbReference type="Proteomes" id="UP000471705"/>
    </source>
</evidence>
<sequence>MSSSVTFFDEAYYIEINRARWAMAEAVLDRLPRLDHCIDVGCGPGWFSERLINRGLDVLGLDGRDELIVEASARVPKGKFITQDITDPNALQDLQPAGLVFCFGLLYHLENPFAAIRNLHRITAQYLFIETQIALGEGNDLVLVSEGQNQTQGLKFHALIPSRRALVKMLYVAGFTSVYRHTGVVQHSDFIDSPERRHRREVFMVTKNVALSLPDFILESEPTTPKIDYSR</sequence>
<evidence type="ECO:0000313" key="2">
    <source>
        <dbReference type="EMBL" id="NEK16002.1"/>
    </source>
</evidence>
<dbReference type="InterPro" id="IPR029063">
    <property type="entry name" value="SAM-dependent_MTases_sf"/>
</dbReference>
<dbReference type="Proteomes" id="UP000471705">
    <property type="component" value="Unassembled WGS sequence"/>
</dbReference>
<accession>A0A7K3VGS2</accession>
<dbReference type="EMBL" id="WUFV01000006">
    <property type="protein sequence ID" value="NEK16002.1"/>
    <property type="molecule type" value="Genomic_DNA"/>
</dbReference>
<dbReference type="GO" id="GO:0032259">
    <property type="term" value="P:methylation"/>
    <property type="evidence" value="ECO:0007669"/>
    <property type="project" value="UniProtKB-KW"/>
</dbReference>
<dbReference type="Pfam" id="PF08241">
    <property type="entry name" value="Methyltransf_11"/>
    <property type="match status" value="1"/>
</dbReference>
<dbReference type="SUPFAM" id="SSF53335">
    <property type="entry name" value="S-adenosyl-L-methionine-dependent methyltransferases"/>
    <property type="match status" value="1"/>
</dbReference>
<name>A0A7K3VGS2_RHILE</name>
<dbReference type="CDD" id="cd02440">
    <property type="entry name" value="AdoMet_MTases"/>
    <property type="match status" value="1"/>
</dbReference>
<dbReference type="Gene3D" id="3.40.50.150">
    <property type="entry name" value="Vaccinia Virus protein VP39"/>
    <property type="match status" value="1"/>
</dbReference>
<gene>
    <name evidence="2" type="ORF">GR257_14210</name>
</gene>
<dbReference type="AlphaFoldDB" id="A0A7K3VGS2"/>
<evidence type="ECO:0000259" key="1">
    <source>
        <dbReference type="Pfam" id="PF08241"/>
    </source>
</evidence>
<organism evidence="2 3">
    <name type="scientific">Rhizobium leguminosarum</name>
    <dbReference type="NCBI Taxonomy" id="384"/>
    <lineage>
        <taxon>Bacteria</taxon>
        <taxon>Pseudomonadati</taxon>
        <taxon>Pseudomonadota</taxon>
        <taxon>Alphaproteobacteria</taxon>
        <taxon>Hyphomicrobiales</taxon>
        <taxon>Rhizobiaceae</taxon>
        <taxon>Rhizobium/Agrobacterium group</taxon>
        <taxon>Rhizobium</taxon>
    </lineage>
</organism>